<keyword evidence="4" id="KW-0805">Transcription regulation</keyword>
<evidence type="ECO:0000259" key="9">
    <source>
        <dbReference type="PROSITE" id="PS50048"/>
    </source>
</evidence>
<dbReference type="Pfam" id="PF00172">
    <property type="entry name" value="Zn_clus"/>
    <property type="match status" value="1"/>
</dbReference>
<organism evidence="11 12">
    <name type="scientific">Fusarium floridanum</name>
    <dbReference type="NCBI Taxonomy" id="1325733"/>
    <lineage>
        <taxon>Eukaryota</taxon>
        <taxon>Fungi</taxon>
        <taxon>Dikarya</taxon>
        <taxon>Ascomycota</taxon>
        <taxon>Pezizomycotina</taxon>
        <taxon>Sordariomycetes</taxon>
        <taxon>Hypocreomycetidae</taxon>
        <taxon>Hypocreales</taxon>
        <taxon>Nectriaceae</taxon>
        <taxon>Fusarium</taxon>
        <taxon>Fusarium solani species complex</taxon>
    </lineage>
</organism>
<evidence type="ECO:0000256" key="8">
    <source>
        <dbReference type="SAM" id="MobiDB-lite"/>
    </source>
</evidence>
<evidence type="ECO:0000256" key="1">
    <source>
        <dbReference type="ARBA" id="ARBA00022723"/>
    </source>
</evidence>
<dbReference type="GO" id="GO:0003677">
    <property type="term" value="F:DNA binding"/>
    <property type="evidence" value="ECO:0007669"/>
    <property type="project" value="InterPro"/>
</dbReference>
<evidence type="ECO:0000313" key="11">
    <source>
        <dbReference type="EMBL" id="RSL79569.1"/>
    </source>
</evidence>
<dbReference type="Gene3D" id="4.10.240.10">
    <property type="entry name" value="Zn(2)-C6 fungal-type DNA-binding domain"/>
    <property type="match status" value="1"/>
</dbReference>
<comment type="caution">
    <text evidence="11">The sequence shown here is derived from an EMBL/GenBank/DDBJ whole genome shotgun (WGS) entry which is preliminary data.</text>
</comment>
<dbReference type="PROSITE" id="PS00028">
    <property type="entry name" value="ZINC_FINGER_C2H2_1"/>
    <property type="match status" value="2"/>
</dbReference>
<dbReference type="EMBL" id="NKCL01000171">
    <property type="protein sequence ID" value="RSL79569.1"/>
    <property type="molecule type" value="Genomic_DNA"/>
</dbReference>
<dbReference type="GO" id="GO:0008270">
    <property type="term" value="F:zinc ion binding"/>
    <property type="evidence" value="ECO:0007669"/>
    <property type="project" value="UniProtKB-KW"/>
</dbReference>
<evidence type="ECO:0000256" key="5">
    <source>
        <dbReference type="ARBA" id="ARBA00023163"/>
    </source>
</evidence>
<reference evidence="11 12" key="1">
    <citation type="submission" date="2017-06" db="EMBL/GenBank/DDBJ databases">
        <title>Comparative genomic analysis of Ambrosia Fusariam Clade fungi.</title>
        <authorList>
            <person name="Stajich J.E."/>
            <person name="Carrillo J."/>
            <person name="Kijimoto T."/>
            <person name="Eskalen A."/>
            <person name="O'Donnell K."/>
            <person name="Kasson M."/>
        </authorList>
    </citation>
    <scope>NUCLEOTIDE SEQUENCE [LARGE SCALE GENOMIC DNA]</scope>
    <source>
        <strain evidence="11 12">NRRL62606</strain>
    </source>
</reference>
<dbReference type="Pfam" id="PF04082">
    <property type="entry name" value="Fungal_trans"/>
    <property type="match status" value="1"/>
</dbReference>
<dbReference type="Gene3D" id="3.30.160.60">
    <property type="entry name" value="Classic Zinc Finger"/>
    <property type="match status" value="2"/>
</dbReference>
<dbReference type="CDD" id="cd12148">
    <property type="entry name" value="fungal_TF_MHR"/>
    <property type="match status" value="1"/>
</dbReference>
<evidence type="ECO:0000256" key="6">
    <source>
        <dbReference type="ARBA" id="ARBA00023242"/>
    </source>
</evidence>
<dbReference type="InterPro" id="IPR001138">
    <property type="entry name" value="Zn2Cys6_DnaBD"/>
</dbReference>
<dbReference type="InterPro" id="IPR036236">
    <property type="entry name" value="Znf_C2H2_sf"/>
</dbReference>
<feature type="domain" description="C2H2-type" evidence="10">
    <location>
        <begin position="34"/>
        <end position="61"/>
    </location>
</feature>
<gene>
    <name evidence="11" type="ORF">CEP51_007269</name>
</gene>
<evidence type="ECO:0000256" key="3">
    <source>
        <dbReference type="ARBA" id="ARBA00022833"/>
    </source>
</evidence>
<dbReference type="CDD" id="cd00067">
    <property type="entry name" value="GAL4"/>
    <property type="match status" value="1"/>
</dbReference>
<evidence type="ECO:0000259" key="10">
    <source>
        <dbReference type="PROSITE" id="PS50157"/>
    </source>
</evidence>
<proteinExistence type="predicted"/>
<sequence length="963" mass="107214">MAEAQIKCDICNCTFARQEHLTRHTRSHTREKPYQCLQCSKSFSRLDVLQRHISSHEQSTSDLAGVSTRACRECATSRVRCSKGSPCRRCHAKNLECTYPVQRKRKASTDHRDADLIDPRDPAPQPGGPGPISQHDAENSTMNPSAPLTSGQIWTPTIDLTSNAGFSQEPTGVAFRSVDTNNFAIGPGFPEPVLGMSALNWLSPQYQDVPEWDSQFMEASRNGMALGDFEFALGFSQAAISPDTSPQDYSSQTQRSLVEYGPWILPEQQDGEPVAMGKPRSVSTRSSASSRNSRVTEGRLYVDGAAARAPFGGRLIETHPATGVPPSDGSIGDSNHSATPLSTSFETGCIPTIGEDYVLESDYNDLILQVQSISHIKALNFAPTTIPPLPHMQRFAKLFFEKFHPSYPFVQKSRFSQSPGRPLPQPDDWVLLLAVSAVGSWYCPEAQSLGWRDAMFEMVNAHMEYCMSSPQDDDELLWRPSGQTSTSVRFGLPTLQASILNLIWMLHSGRKNLIHRAIANRYHIVEQCKALQLLSMRESDFKIDTCPSELLVETWSDFQAKIRTGMMTWLLDCIFVLEFNCQPLLHLADVLSPLPCAQDLWEASTVEEIKNRNKPGPMPESIEILYMEKRLPPHLGEFGYLLLIYAILRKTSEAMTQYQTRLSNWIPNARIESRSTLQSVAETWPPALPIMSKWRNSACDCLDILHWNANGTAAKAGGLEHPTILHLHLSRLLLLTPIQHMQYVAASSDVGRSSGSFDRIKYKESCAHLRKWAIADQFKARLALVHAGAVLWYVRRYSVNDFLEPFAVYVATLCLWVYSVSAASTVRQQEPRARPSNGAPDPGERVDSMSTTGVESDEEPELYFIYLDRPCDDEMVQTYVRLGHKMSANLLRVGNICSAGAPRKILQEGVRLLSGEGRRASRLAQSPANRWGISNSFRAILECLIQAAPVEGASSGEKEGYEA</sequence>
<dbReference type="Proteomes" id="UP000287972">
    <property type="component" value="Unassembled WGS sequence"/>
</dbReference>
<protein>
    <submittedName>
        <fullName evidence="11">Uncharacterized protein</fullName>
    </submittedName>
</protein>
<feature type="compositionally biased region" description="Low complexity" evidence="8">
    <location>
        <begin position="280"/>
        <end position="293"/>
    </location>
</feature>
<keyword evidence="3" id="KW-0862">Zinc</keyword>
<feature type="domain" description="Zn(2)-C6 fungal-type" evidence="9">
    <location>
        <begin position="70"/>
        <end position="99"/>
    </location>
</feature>
<dbReference type="PROSITE" id="PS00463">
    <property type="entry name" value="ZN2_CY6_FUNGAL_1"/>
    <property type="match status" value="1"/>
</dbReference>
<feature type="region of interest" description="Disordered" evidence="8">
    <location>
        <begin position="104"/>
        <end position="152"/>
    </location>
</feature>
<feature type="compositionally biased region" description="Polar residues" evidence="8">
    <location>
        <begin position="139"/>
        <end position="152"/>
    </location>
</feature>
<evidence type="ECO:0000256" key="7">
    <source>
        <dbReference type="PROSITE-ProRule" id="PRU00042"/>
    </source>
</evidence>
<dbReference type="PANTHER" id="PTHR47660">
    <property type="entry name" value="TRANSCRIPTION FACTOR WITH C2H2 AND ZN(2)-CYS(6) DNA BINDING DOMAIN (EUROFUNG)-RELATED-RELATED"/>
    <property type="match status" value="1"/>
</dbReference>
<evidence type="ECO:0000313" key="12">
    <source>
        <dbReference type="Proteomes" id="UP000287972"/>
    </source>
</evidence>
<dbReference type="SUPFAM" id="SSF57701">
    <property type="entry name" value="Zn2/Cys6 DNA-binding domain"/>
    <property type="match status" value="1"/>
</dbReference>
<feature type="domain" description="C2H2-type" evidence="10">
    <location>
        <begin position="6"/>
        <end position="33"/>
    </location>
</feature>
<feature type="region of interest" description="Disordered" evidence="8">
    <location>
        <begin position="828"/>
        <end position="855"/>
    </location>
</feature>
<keyword evidence="1" id="KW-0479">Metal-binding</keyword>
<dbReference type="GO" id="GO:0000981">
    <property type="term" value="F:DNA-binding transcription factor activity, RNA polymerase II-specific"/>
    <property type="evidence" value="ECO:0007669"/>
    <property type="project" value="InterPro"/>
</dbReference>
<dbReference type="InterPro" id="IPR007219">
    <property type="entry name" value="XnlR_reg_dom"/>
</dbReference>
<feature type="compositionally biased region" description="Basic and acidic residues" evidence="8">
    <location>
        <begin position="107"/>
        <end position="121"/>
    </location>
</feature>
<dbReference type="SMART" id="SM00355">
    <property type="entry name" value="ZnF_C2H2"/>
    <property type="match status" value="2"/>
</dbReference>
<dbReference type="PROSITE" id="PS50048">
    <property type="entry name" value="ZN2_CY6_FUNGAL_2"/>
    <property type="match status" value="1"/>
</dbReference>
<dbReference type="PROSITE" id="PS50157">
    <property type="entry name" value="ZINC_FINGER_C2H2_2"/>
    <property type="match status" value="2"/>
</dbReference>
<dbReference type="GO" id="GO:0006351">
    <property type="term" value="P:DNA-templated transcription"/>
    <property type="evidence" value="ECO:0007669"/>
    <property type="project" value="InterPro"/>
</dbReference>
<accession>A0A428RQ13</accession>
<keyword evidence="12" id="KW-1185">Reference proteome</keyword>
<dbReference type="SMART" id="SM00066">
    <property type="entry name" value="GAL4"/>
    <property type="match status" value="1"/>
</dbReference>
<feature type="region of interest" description="Disordered" evidence="8">
    <location>
        <begin position="268"/>
        <end position="295"/>
    </location>
</feature>
<keyword evidence="2 7" id="KW-0863">Zinc-finger</keyword>
<dbReference type="FunFam" id="3.30.160.60:FF:002343">
    <property type="entry name" value="Zinc finger protein 33A"/>
    <property type="match status" value="1"/>
</dbReference>
<dbReference type="PANTHER" id="PTHR47660:SF7">
    <property type="entry name" value="TRANSCRIPTION FACTOR WITH C2H2 AND ZN(2)-CYS(6) DNA BINDING DOMAIN (EUROFUNG)"/>
    <property type="match status" value="1"/>
</dbReference>
<dbReference type="InterPro" id="IPR013087">
    <property type="entry name" value="Znf_C2H2_type"/>
</dbReference>
<keyword evidence="5" id="KW-0804">Transcription</keyword>
<dbReference type="InterPro" id="IPR036864">
    <property type="entry name" value="Zn2-C6_fun-type_DNA-bd_sf"/>
</dbReference>
<evidence type="ECO:0000256" key="2">
    <source>
        <dbReference type="ARBA" id="ARBA00022771"/>
    </source>
</evidence>
<dbReference type="AlphaFoldDB" id="A0A428RQ13"/>
<name>A0A428RQ13_9HYPO</name>
<evidence type="ECO:0000256" key="4">
    <source>
        <dbReference type="ARBA" id="ARBA00023015"/>
    </source>
</evidence>
<dbReference type="Pfam" id="PF00096">
    <property type="entry name" value="zf-C2H2"/>
    <property type="match status" value="2"/>
</dbReference>
<keyword evidence="6" id="KW-0539">Nucleus</keyword>
<dbReference type="SUPFAM" id="SSF57667">
    <property type="entry name" value="beta-beta-alpha zinc fingers"/>
    <property type="match status" value="1"/>
</dbReference>